<evidence type="ECO:0000256" key="8">
    <source>
        <dbReference type="ARBA" id="ARBA00022692"/>
    </source>
</evidence>
<evidence type="ECO:0000256" key="2">
    <source>
        <dbReference type="ARBA" id="ARBA00007379"/>
    </source>
</evidence>
<evidence type="ECO:0000256" key="5">
    <source>
        <dbReference type="ARBA" id="ARBA00022475"/>
    </source>
</evidence>
<evidence type="ECO:0000313" key="18">
    <source>
        <dbReference type="Proteomes" id="UP000640333"/>
    </source>
</evidence>
<evidence type="ECO:0000256" key="14">
    <source>
        <dbReference type="SAM" id="Phobius"/>
    </source>
</evidence>
<comment type="similarity">
    <text evidence="2 12">Belongs to the ABC-4 integral membrane protein family. FtsX subfamily.</text>
</comment>
<dbReference type="InterPro" id="IPR047590">
    <property type="entry name" value="FtsX_proteobact-type"/>
</dbReference>
<feature type="transmembrane region" description="Helical" evidence="14">
    <location>
        <begin position="276"/>
        <end position="297"/>
    </location>
</feature>
<feature type="compositionally biased region" description="Polar residues" evidence="13">
    <location>
        <begin position="16"/>
        <end position="25"/>
    </location>
</feature>
<evidence type="ECO:0000259" key="15">
    <source>
        <dbReference type="Pfam" id="PF02687"/>
    </source>
</evidence>
<comment type="function">
    <text evidence="12">Part of the ABC transporter FtsEX involved in cellular division.</text>
</comment>
<name>A0A8J7F619_9GAMM</name>
<dbReference type="GO" id="GO:0051301">
    <property type="term" value="P:cell division"/>
    <property type="evidence" value="ECO:0007669"/>
    <property type="project" value="UniProtKB-KW"/>
</dbReference>
<evidence type="ECO:0000256" key="12">
    <source>
        <dbReference type="PIRNR" id="PIRNR003097"/>
    </source>
</evidence>
<organism evidence="17 18">
    <name type="scientific">Pontibacterium sinense</name>
    <dbReference type="NCBI Taxonomy" id="2781979"/>
    <lineage>
        <taxon>Bacteria</taxon>
        <taxon>Pseudomonadati</taxon>
        <taxon>Pseudomonadota</taxon>
        <taxon>Gammaproteobacteria</taxon>
        <taxon>Oceanospirillales</taxon>
        <taxon>Oceanospirillaceae</taxon>
        <taxon>Pontibacterium</taxon>
    </lineage>
</organism>
<keyword evidence="11 12" id="KW-0131">Cell cycle</keyword>
<evidence type="ECO:0000256" key="10">
    <source>
        <dbReference type="ARBA" id="ARBA00023136"/>
    </source>
</evidence>
<comment type="subcellular location">
    <subcellularLocation>
        <location evidence="1">Cell inner membrane</location>
        <topology evidence="1">Multi-pass membrane protein</topology>
    </subcellularLocation>
</comment>
<dbReference type="InterPro" id="IPR003838">
    <property type="entry name" value="ABC3_permease_C"/>
</dbReference>
<feature type="transmembrane region" description="Helical" evidence="14">
    <location>
        <begin position="317"/>
        <end position="341"/>
    </location>
</feature>
<dbReference type="GO" id="GO:0032153">
    <property type="term" value="C:cell division site"/>
    <property type="evidence" value="ECO:0007669"/>
    <property type="project" value="TreeGrafter"/>
</dbReference>
<dbReference type="PANTHER" id="PTHR47755">
    <property type="entry name" value="CELL DIVISION PROTEIN FTSX"/>
    <property type="match status" value="1"/>
</dbReference>
<feature type="transmembrane region" description="Helical" evidence="14">
    <location>
        <begin position="224"/>
        <end position="247"/>
    </location>
</feature>
<evidence type="ECO:0000256" key="6">
    <source>
        <dbReference type="ARBA" id="ARBA00022519"/>
    </source>
</evidence>
<keyword evidence="7 12" id="KW-0132">Cell division</keyword>
<dbReference type="Pfam" id="PF18075">
    <property type="entry name" value="FtsX_ECD"/>
    <property type="match status" value="1"/>
</dbReference>
<dbReference type="Gene3D" id="3.30.70.3040">
    <property type="match status" value="1"/>
</dbReference>
<comment type="subunit">
    <text evidence="3">Forms a membrane-associated complex with FtsE.</text>
</comment>
<dbReference type="RefSeq" id="WP_193951270.1">
    <property type="nucleotide sequence ID" value="NZ_JADEYS010000001.1"/>
</dbReference>
<dbReference type="PIRSF" id="PIRSF003097">
    <property type="entry name" value="FtsX"/>
    <property type="match status" value="1"/>
</dbReference>
<sequence>MPNRTDERRRGAVRQPSASATRQTKQAAPAPQAPPQKGAERHKIRFADQRRNWTRNHVNVAAKAYHRLWASPLSTFMTLAVLAIALALPGALLAGLKNLQELSANWGAEPRISLYLHTEVQNDKAEQLSRELLLRNDLAAVELISRDQGLLEFRQSTGLEDVLQYLSDNPLPTVIVVLPLDKSATALPILREKLAAMPEVDEAVLDMEWVQRLSAFVAVSERGVLVFGTLLAFAVLMVVGNTIRLLIENRRDEIVVAKLVGATNAWVRRPFLYTGAWFGLLGGVIAWVLIQVSLLLLEPPVERLAELYESQFEISGLGWQGSILLILVSTLLGLAGSWLAVGRHLREVEPR</sequence>
<dbReference type="Proteomes" id="UP000640333">
    <property type="component" value="Unassembled WGS sequence"/>
</dbReference>
<feature type="domain" description="FtsX extracellular" evidence="16">
    <location>
        <begin position="111"/>
        <end position="202"/>
    </location>
</feature>
<evidence type="ECO:0000256" key="3">
    <source>
        <dbReference type="ARBA" id="ARBA00011160"/>
    </source>
</evidence>
<dbReference type="InterPro" id="IPR040690">
    <property type="entry name" value="FtsX_ECD"/>
</dbReference>
<accession>A0A8J7F619</accession>
<evidence type="ECO:0000256" key="11">
    <source>
        <dbReference type="ARBA" id="ARBA00023306"/>
    </source>
</evidence>
<dbReference type="Pfam" id="PF02687">
    <property type="entry name" value="FtsX"/>
    <property type="match status" value="1"/>
</dbReference>
<dbReference type="InterPro" id="IPR004513">
    <property type="entry name" value="FtsX"/>
</dbReference>
<keyword evidence="9 14" id="KW-1133">Transmembrane helix</keyword>
<evidence type="ECO:0000256" key="9">
    <source>
        <dbReference type="ARBA" id="ARBA00022989"/>
    </source>
</evidence>
<dbReference type="GO" id="GO:0005886">
    <property type="term" value="C:plasma membrane"/>
    <property type="evidence" value="ECO:0007669"/>
    <property type="project" value="UniProtKB-SubCell"/>
</dbReference>
<feature type="transmembrane region" description="Helical" evidence="14">
    <location>
        <begin position="73"/>
        <end position="96"/>
    </location>
</feature>
<gene>
    <name evidence="17" type="ORF">IOQ59_00370</name>
</gene>
<evidence type="ECO:0000256" key="13">
    <source>
        <dbReference type="SAM" id="MobiDB-lite"/>
    </source>
</evidence>
<keyword evidence="18" id="KW-1185">Reference proteome</keyword>
<feature type="compositionally biased region" description="Basic and acidic residues" evidence="13">
    <location>
        <begin position="1"/>
        <end position="10"/>
    </location>
</feature>
<feature type="domain" description="ABC3 transporter permease C-terminal" evidence="15">
    <location>
        <begin position="226"/>
        <end position="342"/>
    </location>
</feature>
<evidence type="ECO:0000259" key="16">
    <source>
        <dbReference type="Pfam" id="PF18075"/>
    </source>
</evidence>
<evidence type="ECO:0000313" key="17">
    <source>
        <dbReference type="EMBL" id="MBE9395710.1"/>
    </source>
</evidence>
<reference evidence="17" key="1">
    <citation type="submission" date="2020-10" db="EMBL/GenBank/DDBJ databases">
        <title>Bacterium isolated from coastal waters sediment.</title>
        <authorList>
            <person name="Chen R.-J."/>
            <person name="Lu D.-C."/>
            <person name="Zhu K.-L."/>
            <person name="Du Z.-J."/>
        </authorList>
    </citation>
    <scope>NUCLEOTIDE SEQUENCE</scope>
    <source>
        <strain evidence="17">N1Y112</strain>
    </source>
</reference>
<evidence type="ECO:0000256" key="4">
    <source>
        <dbReference type="ARBA" id="ARBA00021907"/>
    </source>
</evidence>
<keyword evidence="5 12" id="KW-1003">Cell membrane</keyword>
<proteinExistence type="inferred from homology"/>
<comment type="caution">
    <text evidence="17">The sequence shown here is derived from an EMBL/GenBank/DDBJ whole genome shotgun (WGS) entry which is preliminary data.</text>
</comment>
<dbReference type="PANTHER" id="PTHR47755:SF1">
    <property type="entry name" value="CELL DIVISION PROTEIN FTSX"/>
    <property type="match status" value="1"/>
</dbReference>
<evidence type="ECO:0000256" key="7">
    <source>
        <dbReference type="ARBA" id="ARBA00022618"/>
    </source>
</evidence>
<protein>
    <recommendedName>
        <fullName evidence="4 12">Cell division protein FtsX</fullName>
    </recommendedName>
</protein>
<dbReference type="EMBL" id="JADEYS010000001">
    <property type="protein sequence ID" value="MBE9395710.1"/>
    <property type="molecule type" value="Genomic_DNA"/>
</dbReference>
<evidence type="ECO:0000256" key="1">
    <source>
        <dbReference type="ARBA" id="ARBA00004429"/>
    </source>
</evidence>
<keyword evidence="10 12" id="KW-0472">Membrane</keyword>
<feature type="region of interest" description="Disordered" evidence="13">
    <location>
        <begin position="1"/>
        <end position="41"/>
    </location>
</feature>
<dbReference type="AlphaFoldDB" id="A0A8J7F619"/>
<keyword evidence="6 12" id="KW-0997">Cell inner membrane</keyword>
<keyword evidence="8 14" id="KW-0812">Transmembrane</keyword>
<dbReference type="NCBIfam" id="TIGR00439">
    <property type="entry name" value="FtsX_Gneg"/>
    <property type="match status" value="1"/>
</dbReference>